<dbReference type="Proteomes" id="UP000743001">
    <property type="component" value="Unassembled WGS sequence"/>
</dbReference>
<organism evidence="1 2">
    <name type="scientific">Paenibacillus brevis</name>
    <dbReference type="NCBI Taxonomy" id="2841508"/>
    <lineage>
        <taxon>Bacteria</taxon>
        <taxon>Bacillati</taxon>
        <taxon>Bacillota</taxon>
        <taxon>Bacilli</taxon>
        <taxon>Bacillales</taxon>
        <taxon>Paenibacillaceae</taxon>
        <taxon>Paenibacillus</taxon>
    </lineage>
</organism>
<proteinExistence type="predicted"/>
<name>A0ABS6FLB7_9BACL</name>
<sequence>MDYELEAWIRAQTGQGCACSCAWKGSGQRQGQGQPHFSWRQQVQYAVGHTVNDYLELTPEVRAHTPIQYLLNRRWPRSRHLFDDPLHYWEIYHRMTDQLTHSLSPHLEDYPTALYEQWETRFTEMESLSMIFQAVWKQQDSQSAKEQITVQKWLVEENDWLAEAFVHMTTVFWFSAFGQLPDVIEIFALMEGRRMVVTRAELELQQSLDYVRLLNHVFEESSARTDNRLETGYTDMMRGESAEILN</sequence>
<keyword evidence="2" id="KW-1185">Reference proteome</keyword>
<comment type="caution">
    <text evidence="1">The sequence shown here is derived from an EMBL/GenBank/DDBJ whole genome shotgun (WGS) entry which is preliminary data.</text>
</comment>
<evidence type="ECO:0000313" key="2">
    <source>
        <dbReference type="Proteomes" id="UP000743001"/>
    </source>
</evidence>
<evidence type="ECO:0000313" key="1">
    <source>
        <dbReference type="EMBL" id="MBU5670989.1"/>
    </source>
</evidence>
<reference evidence="1 2" key="1">
    <citation type="submission" date="2021-06" db="EMBL/GenBank/DDBJ databases">
        <authorList>
            <person name="Sun Q."/>
            <person name="Li D."/>
        </authorList>
    </citation>
    <scope>NUCLEOTIDE SEQUENCE [LARGE SCALE GENOMIC DNA]</scope>
    <source>
        <strain evidence="1 2">MSJ-6</strain>
    </source>
</reference>
<dbReference type="EMBL" id="JAHLQJ010000003">
    <property type="protein sequence ID" value="MBU5670989.1"/>
    <property type="molecule type" value="Genomic_DNA"/>
</dbReference>
<accession>A0ABS6FLB7</accession>
<gene>
    <name evidence="1" type="ORF">KQJ23_04000</name>
</gene>
<protein>
    <submittedName>
        <fullName evidence="1">Uncharacterized protein</fullName>
    </submittedName>
</protein>